<dbReference type="Proteomes" id="UP000287547">
    <property type="component" value="Unassembled WGS sequence"/>
</dbReference>
<accession>A0A428Y2D6</accession>
<evidence type="ECO:0000313" key="1">
    <source>
        <dbReference type="EMBL" id="RSM61732.1"/>
    </source>
</evidence>
<proteinExistence type="predicted"/>
<comment type="caution">
    <text evidence="1">The sequence shown here is derived from an EMBL/GenBank/DDBJ whole genome shotgun (WGS) entry which is preliminary data.</text>
</comment>
<dbReference type="EMBL" id="QHKI01000113">
    <property type="protein sequence ID" value="RSM61732.1"/>
    <property type="molecule type" value="Genomic_DNA"/>
</dbReference>
<gene>
    <name evidence="1" type="ORF">DMH04_53760</name>
</gene>
<organism evidence="1 2">
    <name type="scientific">Kibdelosporangium aridum</name>
    <dbReference type="NCBI Taxonomy" id="2030"/>
    <lineage>
        <taxon>Bacteria</taxon>
        <taxon>Bacillati</taxon>
        <taxon>Actinomycetota</taxon>
        <taxon>Actinomycetes</taxon>
        <taxon>Pseudonocardiales</taxon>
        <taxon>Pseudonocardiaceae</taxon>
        <taxon>Kibdelosporangium</taxon>
    </lineage>
</organism>
<sequence length="75" mass="8115">MLSGAPVHPAETMRAHLKSFSVKAVDCVTLPCSCWSAGVLKVLGKLAQTAIRRRAQGLEPHRIITEAKRLVSALH</sequence>
<protein>
    <submittedName>
        <fullName evidence="1">Uncharacterized protein</fullName>
    </submittedName>
</protein>
<name>A0A428Y2D6_KIBAR</name>
<evidence type="ECO:0000313" key="2">
    <source>
        <dbReference type="Proteomes" id="UP000287547"/>
    </source>
</evidence>
<reference evidence="1 2" key="1">
    <citation type="submission" date="2018-05" db="EMBL/GenBank/DDBJ databases">
        <title>Evolution of GPA BGCs.</title>
        <authorList>
            <person name="Waglechner N."/>
            <person name="Wright G.D."/>
        </authorList>
    </citation>
    <scope>NUCLEOTIDE SEQUENCE [LARGE SCALE GENOMIC DNA]</scope>
    <source>
        <strain evidence="1 2">A82846</strain>
    </source>
</reference>
<dbReference type="AlphaFoldDB" id="A0A428Y2D6"/>